<keyword evidence="3" id="KW-1185">Reference proteome</keyword>
<dbReference type="AlphaFoldDB" id="A0A1Y5RDQ6"/>
<feature type="signal peptide" evidence="1">
    <location>
        <begin position="1"/>
        <end position="23"/>
    </location>
</feature>
<evidence type="ECO:0000313" key="2">
    <source>
        <dbReference type="EMBL" id="SLN15033.1"/>
    </source>
</evidence>
<evidence type="ECO:0000313" key="3">
    <source>
        <dbReference type="Proteomes" id="UP000193623"/>
    </source>
</evidence>
<protein>
    <recommendedName>
        <fullName evidence="4">DUF2059 domain-containing protein</fullName>
    </recommendedName>
</protein>
<keyword evidence="1" id="KW-0732">Signal</keyword>
<dbReference type="Proteomes" id="UP000193623">
    <property type="component" value="Unassembled WGS sequence"/>
</dbReference>
<reference evidence="2 3" key="1">
    <citation type="submission" date="2017-03" db="EMBL/GenBank/DDBJ databases">
        <authorList>
            <person name="Afonso C.L."/>
            <person name="Miller P.J."/>
            <person name="Scott M.A."/>
            <person name="Spackman E."/>
            <person name="Goraichik I."/>
            <person name="Dimitrov K.M."/>
            <person name="Suarez D.L."/>
            <person name="Swayne D.E."/>
        </authorList>
    </citation>
    <scope>NUCLEOTIDE SEQUENCE [LARGE SCALE GENOMIC DNA]</scope>
    <source>
        <strain evidence="2 3">CECT 8397</strain>
    </source>
</reference>
<dbReference type="RefSeq" id="WP_085862798.1">
    <property type="nucleotide sequence ID" value="NZ_FWFT01000001.1"/>
</dbReference>
<sequence>MFRTTLTAAAMGAVLAIGTPVLAQDAEIDALFEDLMLEDILSIMREEGLSYGATIGQDLFAGQPSAEWTATVERIYDYDVMVGMVREDFGAALEDVDLAPIIAFFGSDQGQTIVSLEVGARRAFLDEAVEAASEEAAAAAMASEDPRMGLVEDFVTINNLIETNVAASLNSNLAFYGGLVDGGAFGGSLTEEQILIDVWGQEAEIRANTTQWIHSFLFLAYAPLDEADLLAYIAFSETDAGEEINRAMFVSFERLFNGISRSLGRAAANEMTSQDL</sequence>
<dbReference type="EMBL" id="FWFT01000001">
    <property type="protein sequence ID" value="SLN15033.1"/>
    <property type="molecule type" value="Genomic_DNA"/>
</dbReference>
<name>A0A1Y5RDQ6_9RHOB</name>
<accession>A0A1Y5RDQ6</accession>
<evidence type="ECO:0000256" key="1">
    <source>
        <dbReference type="SAM" id="SignalP"/>
    </source>
</evidence>
<organism evidence="2 3">
    <name type="scientific">Pseudooctadecabacter jejudonensis</name>
    <dbReference type="NCBI Taxonomy" id="1391910"/>
    <lineage>
        <taxon>Bacteria</taxon>
        <taxon>Pseudomonadati</taxon>
        <taxon>Pseudomonadota</taxon>
        <taxon>Alphaproteobacteria</taxon>
        <taxon>Rhodobacterales</taxon>
        <taxon>Paracoccaceae</taxon>
        <taxon>Pseudooctadecabacter</taxon>
    </lineage>
</organism>
<proteinExistence type="predicted"/>
<feature type="chain" id="PRO_5012373465" description="DUF2059 domain-containing protein" evidence="1">
    <location>
        <begin position="24"/>
        <end position="276"/>
    </location>
</feature>
<gene>
    <name evidence="2" type="ORF">PSJ8397_00318</name>
</gene>
<evidence type="ECO:0008006" key="4">
    <source>
        <dbReference type="Google" id="ProtNLM"/>
    </source>
</evidence>